<reference evidence="10 11" key="1">
    <citation type="submission" date="2018-06" db="EMBL/GenBank/DDBJ databases">
        <title>Azoarcus communis strain SWub3 genome.</title>
        <authorList>
            <person name="Zorraquino Salvo V."/>
            <person name="Toubiana D."/>
            <person name="Blumwald E."/>
        </authorList>
    </citation>
    <scope>NUCLEOTIDE SEQUENCE [LARGE SCALE GENOMIC DNA]</scope>
    <source>
        <strain evidence="10 11">SWub3</strain>
    </source>
</reference>
<dbReference type="GO" id="GO:0032259">
    <property type="term" value="P:methylation"/>
    <property type="evidence" value="ECO:0007669"/>
    <property type="project" value="UniProtKB-KW"/>
</dbReference>
<dbReference type="InterPro" id="IPR029063">
    <property type="entry name" value="SAM-dependent_MTases_sf"/>
</dbReference>
<dbReference type="EMBL" id="QKOE01000014">
    <property type="protein sequence ID" value="PZA15372.1"/>
    <property type="molecule type" value="Genomic_DNA"/>
</dbReference>
<evidence type="ECO:0000256" key="3">
    <source>
        <dbReference type="ARBA" id="ARBA00012327"/>
    </source>
</evidence>
<evidence type="ECO:0000256" key="1">
    <source>
        <dbReference type="ARBA" id="ARBA00000852"/>
    </source>
</evidence>
<keyword evidence="7 8" id="KW-0093">Biotin biosynthesis</keyword>
<keyword evidence="6 8" id="KW-0949">S-adenosyl-L-methionine</keyword>
<feature type="domain" description="Methyltransferase type 11" evidence="9">
    <location>
        <begin position="56"/>
        <end position="148"/>
    </location>
</feature>
<dbReference type="InterPro" id="IPR011814">
    <property type="entry name" value="BioC"/>
</dbReference>
<dbReference type="GO" id="GO:0009102">
    <property type="term" value="P:biotin biosynthetic process"/>
    <property type="evidence" value="ECO:0007669"/>
    <property type="project" value="UniProtKB-UniRule"/>
</dbReference>
<comment type="function">
    <text evidence="8">Converts the free carboxyl group of a malonyl-thioester to its methyl ester by transfer of a methyl group from S-adenosyl-L-methionine (SAM). It allows to synthesize pimeloyl-ACP via the fatty acid synthetic pathway.</text>
</comment>
<evidence type="ECO:0000256" key="8">
    <source>
        <dbReference type="HAMAP-Rule" id="MF_00835"/>
    </source>
</evidence>
<evidence type="ECO:0000259" key="9">
    <source>
        <dbReference type="Pfam" id="PF08241"/>
    </source>
</evidence>
<dbReference type="Proteomes" id="UP000248259">
    <property type="component" value="Unassembled WGS sequence"/>
</dbReference>
<keyword evidence="11" id="KW-1185">Reference proteome</keyword>
<comment type="catalytic activity">
    <reaction evidence="1 8">
        <text>malonyl-[ACP] + S-adenosyl-L-methionine = malonyl-[ACP] methyl ester + S-adenosyl-L-homocysteine</text>
        <dbReference type="Rhea" id="RHEA:17105"/>
        <dbReference type="Rhea" id="RHEA-COMP:9623"/>
        <dbReference type="Rhea" id="RHEA-COMP:9954"/>
        <dbReference type="ChEBI" id="CHEBI:57856"/>
        <dbReference type="ChEBI" id="CHEBI:59789"/>
        <dbReference type="ChEBI" id="CHEBI:78449"/>
        <dbReference type="ChEBI" id="CHEBI:78845"/>
        <dbReference type="EC" id="2.1.1.197"/>
    </reaction>
</comment>
<dbReference type="GO" id="GO:0010340">
    <property type="term" value="F:carboxyl-O-methyltransferase activity"/>
    <property type="evidence" value="ECO:0007669"/>
    <property type="project" value="UniProtKB-UniRule"/>
</dbReference>
<keyword evidence="5 8" id="KW-0808">Transferase</keyword>
<dbReference type="PANTHER" id="PTHR13090">
    <property type="entry name" value="ARGININE-HYDROXYLASE NDUFAF5, MITOCHONDRIAL"/>
    <property type="match status" value="1"/>
</dbReference>
<organism evidence="10 11">
    <name type="scientific">Parazoarcus communis SWub3 = DSM 12120</name>
    <dbReference type="NCBI Taxonomy" id="1121029"/>
    <lineage>
        <taxon>Bacteria</taxon>
        <taxon>Pseudomonadati</taxon>
        <taxon>Pseudomonadota</taxon>
        <taxon>Betaproteobacteria</taxon>
        <taxon>Rhodocyclales</taxon>
        <taxon>Zoogloeaceae</taxon>
        <taxon>Parazoarcus</taxon>
    </lineage>
</organism>
<dbReference type="Pfam" id="PF08241">
    <property type="entry name" value="Methyltransf_11"/>
    <property type="match status" value="1"/>
</dbReference>
<comment type="pathway">
    <text evidence="2 8">Cofactor biosynthesis; biotin biosynthesis.</text>
</comment>
<protein>
    <recommendedName>
        <fullName evidence="3 8">Malonyl-[acyl-carrier protein] O-methyltransferase</fullName>
        <shortName evidence="8">Malonyl-ACP O-methyltransferase</shortName>
        <ecNumber evidence="3 8">2.1.1.197</ecNumber>
    </recommendedName>
    <alternativeName>
        <fullName evidence="8">Biotin synthesis protein BioC</fullName>
    </alternativeName>
</protein>
<dbReference type="NCBIfam" id="TIGR02072">
    <property type="entry name" value="BioC"/>
    <property type="match status" value="1"/>
</dbReference>
<evidence type="ECO:0000256" key="7">
    <source>
        <dbReference type="ARBA" id="ARBA00022756"/>
    </source>
</evidence>
<dbReference type="CDD" id="cd02440">
    <property type="entry name" value="AdoMet_MTases"/>
    <property type="match status" value="1"/>
</dbReference>
<proteinExistence type="inferred from homology"/>
<sequence length="269" mass="29281">MSDQAKHRARKKAVRTAFDRAAASYDRAAAVQRECCARLAALALAHPPQRPVARLLDAGCGTGHAINWLNRQFPQAQLLALDFSPAMLIRARQQHEGHVHPLCADLEHIALDGNTIDLLWSSLAVQWCPPHPVLGELARVLRPGGQACIATLGPRTLHELRTAFSTIDDASHVVDFEPPLVWREAATSAGLEVIASDNMDVLARASDLRSLLADIKAIGAQTVGPGRRRAPLGKAAWLRLQTAYESFRCADGSLPATYDLILLILRKPE</sequence>
<dbReference type="PANTHER" id="PTHR13090:SF1">
    <property type="entry name" value="ARGININE-HYDROXYLASE NDUFAF5, MITOCHONDRIAL"/>
    <property type="match status" value="1"/>
</dbReference>
<dbReference type="GO" id="GO:0102130">
    <property type="term" value="F:malonyl-CoA methyltransferase activity"/>
    <property type="evidence" value="ECO:0007669"/>
    <property type="project" value="UniProtKB-EC"/>
</dbReference>
<gene>
    <name evidence="8 10" type="primary">bioC</name>
    <name evidence="10" type="ORF">DNK49_16650</name>
</gene>
<dbReference type="InterPro" id="IPR013216">
    <property type="entry name" value="Methyltransf_11"/>
</dbReference>
<evidence type="ECO:0000256" key="2">
    <source>
        <dbReference type="ARBA" id="ARBA00004746"/>
    </source>
</evidence>
<dbReference type="SUPFAM" id="SSF53335">
    <property type="entry name" value="S-adenosyl-L-methionine-dependent methyltransferases"/>
    <property type="match status" value="1"/>
</dbReference>
<dbReference type="RefSeq" id="WP_110526987.1">
    <property type="nucleotide sequence ID" value="NZ_QKOE01000014.1"/>
</dbReference>
<accession>A0A323UQS6</accession>
<name>A0A323UQS6_9RHOO</name>
<evidence type="ECO:0000256" key="5">
    <source>
        <dbReference type="ARBA" id="ARBA00022679"/>
    </source>
</evidence>
<dbReference type="GO" id="GO:0008757">
    <property type="term" value="F:S-adenosylmethionine-dependent methyltransferase activity"/>
    <property type="evidence" value="ECO:0007669"/>
    <property type="project" value="InterPro"/>
</dbReference>
<evidence type="ECO:0000256" key="6">
    <source>
        <dbReference type="ARBA" id="ARBA00022691"/>
    </source>
</evidence>
<dbReference type="UniPathway" id="UPA00078"/>
<evidence type="ECO:0000313" key="10">
    <source>
        <dbReference type="EMBL" id="PZA15372.1"/>
    </source>
</evidence>
<dbReference type="Gene3D" id="3.40.50.150">
    <property type="entry name" value="Vaccinia Virus protein VP39"/>
    <property type="match status" value="1"/>
</dbReference>
<dbReference type="EC" id="2.1.1.197" evidence="3 8"/>
<comment type="caution">
    <text evidence="10">The sequence shown here is derived from an EMBL/GenBank/DDBJ whole genome shotgun (WGS) entry which is preliminary data.</text>
</comment>
<evidence type="ECO:0000256" key="4">
    <source>
        <dbReference type="ARBA" id="ARBA00022603"/>
    </source>
</evidence>
<dbReference type="InterPro" id="IPR050602">
    <property type="entry name" value="Malonyl-ACP_OMT"/>
</dbReference>
<evidence type="ECO:0000313" key="11">
    <source>
        <dbReference type="Proteomes" id="UP000248259"/>
    </source>
</evidence>
<dbReference type="OrthoDB" id="9760689at2"/>
<dbReference type="HAMAP" id="MF_00835">
    <property type="entry name" value="BioC"/>
    <property type="match status" value="1"/>
</dbReference>
<comment type="similarity">
    <text evidence="8">Belongs to the methyltransferase superfamily.</text>
</comment>
<keyword evidence="4 8" id="KW-0489">Methyltransferase</keyword>
<dbReference type="AlphaFoldDB" id="A0A323UQS6"/>